<sequence>MSAIQKPRLRRKEVPAYLAEKHGIEIALSTLNNLASIGGGPVMQYHGRIPLYRLEDLDAWAEERLSAPVRSTAERCRD</sequence>
<comment type="caution">
    <text evidence="1">The sequence shown here is derived from an EMBL/GenBank/DDBJ whole genome shotgun (WGS) entry which is preliminary data.</text>
</comment>
<organism evidence="1 2">
    <name type="scientific">Aquamicrobium ahrensii</name>
    <dbReference type="NCBI Taxonomy" id="469551"/>
    <lineage>
        <taxon>Bacteria</taxon>
        <taxon>Pseudomonadati</taxon>
        <taxon>Pseudomonadota</taxon>
        <taxon>Alphaproteobacteria</taxon>
        <taxon>Hyphomicrobiales</taxon>
        <taxon>Phyllobacteriaceae</taxon>
        <taxon>Aquamicrobium</taxon>
    </lineage>
</organism>
<accession>A0ABV2KME2</accession>
<reference evidence="1 2" key="1">
    <citation type="submission" date="2024-06" db="EMBL/GenBank/DDBJ databases">
        <title>Genomic Encyclopedia of Type Strains, Phase IV (KMG-IV): sequencing the most valuable type-strain genomes for metagenomic binning, comparative biology and taxonomic classification.</title>
        <authorList>
            <person name="Goeker M."/>
        </authorList>
    </citation>
    <scope>NUCLEOTIDE SEQUENCE [LARGE SCALE GENOMIC DNA]</scope>
    <source>
        <strain evidence="1 2">DSM 19730</strain>
    </source>
</reference>
<evidence type="ECO:0000313" key="2">
    <source>
        <dbReference type="Proteomes" id="UP001549143"/>
    </source>
</evidence>
<dbReference type="EMBL" id="JBEPMN010000009">
    <property type="protein sequence ID" value="MET3662255.1"/>
    <property type="molecule type" value="Genomic_DNA"/>
</dbReference>
<name>A0ABV2KME2_9HYPH</name>
<dbReference type="Proteomes" id="UP001549143">
    <property type="component" value="Unassembled WGS sequence"/>
</dbReference>
<gene>
    <name evidence="1" type="ORF">ABID44_002589</name>
</gene>
<proteinExistence type="predicted"/>
<keyword evidence="2" id="KW-1185">Reference proteome</keyword>
<protein>
    <recommendedName>
        <fullName evidence="3">DNA-binding protein</fullName>
    </recommendedName>
</protein>
<evidence type="ECO:0008006" key="3">
    <source>
        <dbReference type="Google" id="ProtNLM"/>
    </source>
</evidence>
<evidence type="ECO:0000313" key="1">
    <source>
        <dbReference type="EMBL" id="MET3662255.1"/>
    </source>
</evidence>